<dbReference type="RefSeq" id="WP_122237454.1">
    <property type="nucleotide sequence ID" value="NZ_RDQK01000009.1"/>
</dbReference>
<evidence type="ECO:0000313" key="2">
    <source>
        <dbReference type="EMBL" id="RMX00773.1"/>
    </source>
</evidence>
<evidence type="ECO:0000313" key="4">
    <source>
        <dbReference type="Proteomes" id="UP000267035"/>
    </source>
</evidence>
<comment type="caution">
    <text evidence="3">The sequence shown here is derived from an EMBL/GenBank/DDBJ whole genome shotgun (WGS) entry which is preliminary data.</text>
</comment>
<accession>A0A3M6QCW8</accession>
<accession>A0A3M6QC94</accession>
<sequence>MRSTFNLDDDMLILAQQTAQRERITLGQAVSKWMRRGVQAHGHSTAPAVQETPALRSPFSLLPAREGDVISSEHIYRLQDEEGM</sequence>
<evidence type="ECO:0000313" key="5">
    <source>
        <dbReference type="Proteomes" id="UP000267521"/>
    </source>
</evidence>
<dbReference type="EMBL" id="RDQL01000005">
    <property type="protein sequence ID" value="RMX00481.1"/>
    <property type="molecule type" value="Genomic_DNA"/>
</dbReference>
<dbReference type="Proteomes" id="UP000281171">
    <property type="component" value="Unassembled WGS sequence"/>
</dbReference>
<dbReference type="EMBL" id="RDQM01000002">
    <property type="protein sequence ID" value="RMX00773.1"/>
    <property type="molecule type" value="Genomic_DNA"/>
</dbReference>
<evidence type="ECO:0000313" key="1">
    <source>
        <dbReference type="EMBL" id="RMX00481.1"/>
    </source>
</evidence>
<name>A0A3M6R561_9BURK</name>
<evidence type="ECO:0000313" key="3">
    <source>
        <dbReference type="EMBL" id="RMX10396.1"/>
    </source>
</evidence>
<protein>
    <submittedName>
        <fullName evidence="3">Uncharacterized protein</fullName>
    </submittedName>
</protein>
<dbReference type="EMBL" id="RDQK01000009">
    <property type="protein sequence ID" value="RMX10396.1"/>
    <property type="molecule type" value="Genomic_DNA"/>
</dbReference>
<keyword evidence="4" id="KW-1185">Reference proteome</keyword>
<evidence type="ECO:0000313" key="6">
    <source>
        <dbReference type="Proteomes" id="UP000281171"/>
    </source>
</evidence>
<dbReference type="AlphaFoldDB" id="A0A3M6R561"/>
<organism evidence="3 6">
    <name type="scientific">Allofranklinella schreckenbergeri</name>
    <dbReference type="NCBI Taxonomy" id="1076744"/>
    <lineage>
        <taxon>Bacteria</taxon>
        <taxon>Pseudomonadati</taxon>
        <taxon>Pseudomonadota</taxon>
        <taxon>Betaproteobacteria</taxon>
        <taxon>Burkholderiales</taxon>
        <taxon>Comamonadaceae</taxon>
        <taxon>Allofranklinella</taxon>
    </lineage>
</organism>
<accession>A0A3M6R561</accession>
<reference evidence="4 5" key="1">
    <citation type="submission" date="2018-10" db="EMBL/GenBank/DDBJ databases">
        <title>Comamonadaceae CDC group NO-1 genome sequencing and assembly.</title>
        <authorList>
            <person name="Bernier A.-M."/>
            <person name="Bernard K."/>
        </authorList>
    </citation>
    <scope>NUCLEOTIDE SEQUENCE [LARGE SCALE GENOMIC DNA]</scope>
    <source>
        <strain evidence="1 4">NML161473</strain>
        <strain evidence="3 6">NML180581</strain>
        <strain evidence="2 5">NML970147</strain>
    </source>
</reference>
<dbReference type="Proteomes" id="UP000267035">
    <property type="component" value="Unassembled WGS sequence"/>
</dbReference>
<proteinExistence type="predicted"/>
<gene>
    <name evidence="3" type="ORF">EBQ24_04555</name>
    <name evidence="1" type="ORF">EBQ25_05295</name>
    <name evidence="2" type="ORF">EBQ26_02550</name>
</gene>
<dbReference type="Proteomes" id="UP000267521">
    <property type="component" value="Unassembled WGS sequence"/>
</dbReference>